<gene>
    <name evidence="3" type="ORF">EJ06DRAFT_532001</name>
</gene>
<feature type="coiled-coil region" evidence="1">
    <location>
        <begin position="125"/>
        <end position="187"/>
    </location>
</feature>
<feature type="region of interest" description="Disordered" evidence="2">
    <location>
        <begin position="1"/>
        <end position="56"/>
    </location>
</feature>
<reference evidence="3" key="1">
    <citation type="journal article" date="2020" name="Stud. Mycol.">
        <title>101 Dothideomycetes genomes: a test case for predicting lifestyles and emergence of pathogens.</title>
        <authorList>
            <person name="Haridas S."/>
            <person name="Albert R."/>
            <person name="Binder M."/>
            <person name="Bloem J."/>
            <person name="Labutti K."/>
            <person name="Salamov A."/>
            <person name="Andreopoulos B."/>
            <person name="Baker S."/>
            <person name="Barry K."/>
            <person name="Bills G."/>
            <person name="Bluhm B."/>
            <person name="Cannon C."/>
            <person name="Castanera R."/>
            <person name="Culley D."/>
            <person name="Daum C."/>
            <person name="Ezra D."/>
            <person name="Gonzalez J."/>
            <person name="Henrissat B."/>
            <person name="Kuo A."/>
            <person name="Liang C."/>
            <person name="Lipzen A."/>
            <person name="Lutzoni F."/>
            <person name="Magnuson J."/>
            <person name="Mondo S."/>
            <person name="Nolan M."/>
            <person name="Ohm R."/>
            <person name="Pangilinan J."/>
            <person name="Park H.-J."/>
            <person name="Ramirez L."/>
            <person name="Alfaro M."/>
            <person name="Sun H."/>
            <person name="Tritt A."/>
            <person name="Yoshinaga Y."/>
            <person name="Zwiers L.-H."/>
            <person name="Turgeon B."/>
            <person name="Goodwin S."/>
            <person name="Spatafora J."/>
            <person name="Crous P."/>
            <person name="Grigoriev I."/>
        </authorList>
    </citation>
    <scope>NUCLEOTIDE SEQUENCE</scope>
    <source>
        <strain evidence="3">CBS 262.69</strain>
    </source>
</reference>
<feature type="compositionally biased region" description="Polar residues" evidence="2">
    <location>
        <begin position="19"/>
        <end position="30"/>
    </location>
</feature>
<feature type="compositionally biased region" description="Polar residues" evidence="2">
    <location>
        <begin position="213"/>
        <end position="223"/>
    </location>
</feature>
<dbReference type="AlphaFoldDB" id="A0A6G1HT80"/>
<dbReference type="EMBL" id="ML996699">
    <property type="protein sequence ID" value="KAF2398945.1"/>
    <property type="molecule type" value="Genomic_DNA"/>
</dbReference>
<proteinExistence type="predicted"/>
<evidence type="ECO:0000256" key="1">
    <source>
        <dbReference type="SAM" id="Coils"/>
    </source>
</evidence>
<protein>
    <submittedName>
        <fullName evidence="3">Uncharacterized protein</fullName>
    </submittedName>
</protein>
<keyword evidence="4" id="KW-1185">Reference proteome</keyword>
<evidence type="ECO:0000313" key="4">
    <source>
        <dbReference type="Proteomes" id="UP000799640"/>
    </source>
</evidence>
<evidence type="ECO:0000313" key="3">
    <source>
        <dbReference type="EMBL" id="KAF2398945.1"/>
    </source>
</evidence>
<organism evidence="3 4">
    <name type="scientific">Trichodelitschia bisporula</name>
    <dbReference type="NCBI Taxonomy" id="703511"/>
    <lineage>
        <taxon>Eukaryota</taxon>
        <taxon>Fungi</taxon>
        <taxon>Dikarya</taxon>
        <taxon>Ascomycota</taxon>
        <taxon>Pezizomycotina</taxon>
        <taxon>Dothideomycetes</taxon>
        <taxon>Dothideomycetes incertae sedis</taxon>
        <taxon>Phaeotrichales</taxon>
        <taxon>Phaeotrichaceae</taxon>
        <taxon>Trichodelitschia</taxon>
    </lineage>
</organism>
<evidence type="ECO:0000256" key="2">
    <source>
        <dbReference type="SAM" id="MobiDB-lite"/>
    </source>
</evidence>
<sequence>MSKAKGKEPMKTAAAPGRSAQSPISDTLLQNPLARPSDGEEHGPPESEGDTPAGATPDRVRIIWDENDPHWSLVGVDNLVLEWSSVEELSDLVVGHGQEWLRAMEGLRRNAAADAEHVRAAQEASTRALADLQSAQQSLAQLQAEQQIILENSVRENALHAERVVQRAQATEALATANSELQMAQAKARLQFGSLLGSDASTRPGPFLRPDASTPSSAGPDQTAAIQSGSLALLESGGCVQPYPVSATGLEYEQTRDPHLFDNQATCSWTDLRSNL</sequence>
<feature type="region of interest" description="Disordered" evidence="2">
    <location>
        <begin position="201"/>
        <end position="223"/>
    </location>
</feature>
<keyword evidence="1" id="KW-0175">Coiled coil</keyword>
<name>A0A6G1HT80_9PEZI</name>
<accession>A0A6G1HT80</accession>
<feature type="compositionally biased region" description="Basic and acidic residues" evidence="2">
    <location>
        <begin position="1"/>
        <end position="10"/>
    </location>
</feature>
<dbReference type="Proteomes" id="UP000799640">
    <property type="component" value="Unassembled WGS sequence"/>
</dbReference>